<dbReference type="EMBL" id="CCKQ01013665">
    <property type="protein sequence ID" value="CDW85357.1"/>
    <property type="molecule type" value="Genomic_DNA"/>
</dbReference>
<proteinExistence type="predicted"/>
<evidence type="ECO:0000313" key="3">
    <source>
        <dbReference type="Proteomes" id="UP000039865"/>
    </source>
</evidence>
<dbReference type="Proteomes" id="UP000039865">
    <property type="component" value="Unassembled WGS sequence"/>
</dbReference>
<keyword evidence="3" id="KW-1185">Reference proteome</keyword>
<dbReference type="InParanoid" id="A0A078AVS8"/>
<accession>A0A078AVS8</accession>
<evidence type="ECO:0000313" key="2">
    <source>
        <dbReference type="EMBL" id="CDW85357.1"/>
    </source>
</evidence>
<organism evidence="2 3">
    <name type="scientific">Stylonychia lemnae</name>
    <name type="common">Ciliate</name>
    <dbReference type="NCBI Taxonomy" id="5949"/>
    <lineage>
        <taxon>Eukaryota</taxon>
        <taxon>Sar</taxon>
        <taxon>Alveolata</taxon>
        <taxon>Ciliophora</taxon>
        <taxon>Intramacronucleata</taxon>
        <taxon>Spirotrichea</taxon>
        <taxon>Stichotrichia</taxon>
        <taxon>Sporadotrichida</taxon>
        <taxon>Oxytrichidae</taxon>
        <taxon>Stylonychinae</taxon>
        <taxon>Stylonychia</taxon>
    </lineage>
</organism>
<dbReference type="OrthoDB" id="287623at2759"/>
<protein>
    <submittedName>
        <fullName evidence="2">Uncharacterized protein</fullName>
    </submittedName>
</protein>
<dbReference type="OMA" id="MRRYERN"/>
<feature type="compositionally biased region" description="Basic and acidic residues" evidence="1">
    <location>
        <begin position="26"/>
        <end position="42"/>
    </location>
</feature>
<feature type="region of interest" description="Disordered" evidence="1">
    <location>
        <begin position="1"/>
        <end position="42"/>
    </location>
</feature>
<reference evidence="2 3" key="1">
    <citation type="submission" date="2014-06" db="EMBL/GenBank/DDBJ databases">
        <authorList>
            <person name="Swart Estienne"/>
        </authorList>
    </citation>
    <scope>NUCLEOTIDE SEQUENCE [LARGE SCALE GENOMIC DNA]</scope>
    <source>
        <strain evidence="2 3">130c</strain>
    </source>
</reference>
<sequence length="484" mass="56935">MQMQQNNNNQYPYRYSDSSEEEGDSDGDHLKQRQDEKYDLDSEDGQRACKRFLNQVERLCEVFKANCAHRSYREQFSKAYKVLYKEGSLCYLTEILDSAQEGFPYLWVNGEKYVFSQEVLDAGRKLFQQFRIIQSIIRNIYERIIEDTVNVTVQEIIEDMAKHLEEFDSTWVAYEQIYVLELMLIEADARRYITEAIECEKKLAQIEIKEKSRGRIVVDSAEYTAKRTKVIQILGKINSVANPEGMGRDDLGNEILLAAEGIFRRISPTQSKAVRGLAERIKKSFQDFRALLRKYESNIEIVDPQLKNNQELVEILVEFENSWSQGLTYFLDNKKCHQLLHFSSVIEATAEKHKQFAEQLEQRDSEIFFIIPSLLILQSLENDDKQICSFFYPNMFDPATKQGQQLKLLKEEYEYGRQKMKSDYDFYNLVEKCLLEIDLGPNDKNWVEELHIKEKIIKEIKVLAMMLSRFKPADWNKFLDVVIK</sequence>
<evidence type="ECO:0000256" key="1">
    <source>
        <dbReference type="SAM" id="MobiDB-lite"/>
    </source>
</evidence>
<name>A0A078AVS8_STYLE</name>
<feature type="compositionally biased region" description="Low complexity" evidence="1">
    <location>
        <begin position="1"/>
        <end position="10"/>
    </location>
</feature>
<gene>
    <name evidence="2" type="primary">Contig6790.g7264</name>
    <name evidence="2" type="ORF">STYLEM_14432</name>
</gene>
<dbReference type="AlphaFoldDB" id="A0A078AVS8"/>